<proteinExistence type="predicted"/>
<evidence type="ECO:0000313" key="3">
    <source>
        <dbReference type="Proteomes" id="UP000815677"/>
    </source>
</evidence>
<dbReference type="EMBL" id="DF847094">
    <property type="protein sequence ID" value="GAT51276.1"/>
    <property type="molecule type" value="Genomic_DNA"/>
</dbReference>
<gene>
    <name evidence="2" type="ORF">MCHLO_08432</name>
</gene>
<keyword evidence="3" id="KW-1185">Reference proteome</keyword>
<evidence type="ECO:0000313" key="2">
    <source>
        <dbReference type="EMBL" id="GAT51276.1"/>
    </source>
</evidence>
<reference evidence="2" key="1">
    <citation type="submission" date="2014-09" db="EMBL/GenBank/DDBJ databases">
        <title>Genome sequence of the luminous mushroom Mycena chlorophos for searching fungal bioluminescence genes.</title>
        <authorList>
            <person name="Tanaka Y."/>
            <person name="Kasuga D."/>
            <person name="Oba Y."/>
            <person name="Hase S."/>
            <person name="Sato K."/>
            <person name="Oba Y."/>
            <person name="Sakakibara Y."/>
        </authorList>
    </citation>
    <scope>NUCLEOTIDE SEQUENCE</scope>
</reference>
<dbReference type="Proteomes" id="UP000815677">
    <property type="component" value="Unassembled WGS sequence"/>
</dbReference>
<name>A0ABQ0LJF0_MYCCL</name>
<feature type="compositionally biased region" description="Polar residues" evidence="1">
    <location>
        <begin position="9"/>
        <end position="36"/>
    </location>
</feature>
<sequence>MSGWATDPPFSQSLPPTFQSQPQWSGSDFYNPQAVNNDPYFYDRSRSRTRRGSFDSYDEPYASDFLDVPTHRGHRSLSPMMYPSNQLPGSTAPMGMGPSYNQNLPYLGQYGSVPNQFPMPVTPSYAVPTVVRTGTRQRSISMSAPGYGVPMVQPQFQYVVHPQRVHARQPQTIIVGSGHPFLLLASLMAGAGPLQIDVADKELISPESPLDISVLLPMLDD</sequence>
<evidence type="ECO:0000256" key="1">
    <source>
        <dbReference type="SAM" id="MobiDB-lite"/>
    </source>
</evidence>
<accession>A0ABQ0LJF0</accession>
<feature type="region of interest" description="Disordered" evidence="1">
    <location>
        <begin position="1"/>
        <end position="56"/>
    </location>
</feature>
<organism evidence="2 3">
    <name type="scientific">Mycena chlorophos</name>
    <name type="common">Agaric fungus</name>
    <name type="synonym">Agaricus chlorophos</name>
    <dbReference type="NCBI Taxonomy" id="658473"/>
    <lineage>
        <taxon>Eukaryota</taxon>
        <taxon>Fungi</taxon>
        <taxon>Dikarya</taxon>
        <taxon>Basidiomycota</taxon>
        <taxon>Agaricomycotina</taxon>
        <taxon>Agaricomycetes</taxon>
        <taxon>Agaricomycetidae</taxon>
        <taxon>Agaricales</taxon>
        <taxon>Marasmiineae</taxon>
        <taxon>Mycenaceae</taxon>
        <taxon>Mycena</taxon>
    </lineage>
</organism>
<protein>
    <submittedName>
        <fullName evidence="2">Uncharacterized protein</fullName>
    </submittedName>
</protein>